<reference evidence="3" key="1">
    <citation type="submission" date="2013-05" db="EMBL/GenBank/DDBJ databases">
        <title>The Genome sequence of Mucor circinelloides f. circinelloides 1006PhL.</title>
        <authorList>
            <consortium name="The Broad Institute Genomics Platform"/>
            <person name="Cuomo C."/>
            <person name="Earl A."/>
            <person name="Findley K."/>
            <person name="Lee S.C."/>
            <person name="Walker B."/>
            <person name="Young S."/>
            <person name="Zeng Q."/>
            <person name="Gargeya S."/>
            <person name="Fitzgerald M."/>
            <person name="Haas B."/>
            <person name="Abouelleil A."/>
            <person name="Allen A.W."/>
            <person name="Alvarado L."/>
            <person name="Arachchi H.M."/>
            <person name="Berlin A.M."/>
            <person name="Chapman S.B."/>
            <person name="Gainer-Dewar J."/>
            <person name="Goldberg J."/>
            <person name="Griggs A."/>
            <person name="Gujja S."/>
            <person name="Hansen M."/>
            <person name="Howarth C."/>
            <person name="Imamovic A."/>
            <person name="Ireland A."/>
            <person name="Larimer J."/>
            <person name="McCowan C."/>
            <person name="Murphy C."/>
            <person name="Pearson M."/>
            <person name="Poon T.W."/>
            <person name="Priest M."/>
            <person name="Roberts A."/>
            <person name="Saif S."/>
            <person name="Shea T."/>
            <person name="Sisk P."/>
            <person name="Sykes S."/>
            <person name="Wortman J."/>
            <person name="Nusbaum C."/>
            <person name="Birren B."/>
        </authorList>
    </citation>
    <scope>NUCLEOTIDE SEQUENCE [LARGE SCALE GENOMIC DNA]</scope>
    <source>
        <strain evidence="3">1006PhL</strain>
    </source>
</reference>
<dbReference type="Proteomes" id="UP000014254">
    <property type="component" value="Unassembled WGS sequence"/>
</dbReference>
<accession>S2KBV3</accession>
<dbReference type="AlphaFoldDB" id="S2KBV3"/>
<feature type="transmembrane region" description="Helical" evidence="1">
    <location>
        <begin position="20"/>
        <end position="40"/>
    </location>
</feature>
<organism evidence="2 3">
    <name type="scientific">Mucor circinelloides f. circinelloides (strain 1006PhL)</name>
    <name type="common">Mucormycosis agent</name>
    <name type="synonym">Calyptromyces circinelloides</name>
    <dbReference type="NCBI Taxonomy" id="1220926"/>
    <lineage>
        <taxon>Eukaryota</taxon>
        <taxon>Fungi</taxon>
        <taxon>Fungi incertae sedis</taxon>
        <taxon>Mucoromycota</taxon>
        <taxon>Mucoromycotina</taxon>
        <taxon>Mucoromycetes</taxon>
        <taxon>Mucorales</taxon>
        <taxon>Mucorineae</taxon>
        <taxon>Mucoraceae</taxon>
        <taxon>Mucor</taxon>
    </lineage>
</organism>
<proteinExistence type="predicted"/>
<keyword evidence="1" id="KW-1133">Transmembrane helix</keyword>
<protein>
    <submittedName>
        <fullName evidence="2">Uncharacterized protein</fullName>
    </submittedName>
</protein>
<sequence>MGKRGNYSDFSLTKALVIDAVGTPTWPVITAVLMTVAFLIPQATRLIVGRVPEYSSDLRTLFLLTLGVFSRI</sequence>
<keyword evidence="3" id="KW-1185">Reference proteome</keyword>
<keyword evidence="1" id="KW-0472">Membrane</keyword>
<evidence type="ECO:0000313" key="2">
    <source>
        <dbReference type="EMBL" id="EPB92958.1"/>
    </source>
</evidence>
<dbReference type="InParanoid" id="S2KBV3"/>
<evidence type="ECO:0000256" key="1">
    <source>
        <dbReference type="SAM" id="Phobius"/>
    </source>
</evidence>
<name>S2KBV3_MUCC1</name>
<keyword evidence="1" id="KW-0812">Transmembrane</keyword>
<gene>
    <name evidence="2" type="ORF">HMPREF1544_00032</name>
</gene>
<evidence type="ECO:0000313" key="3">
    <source>
        <dbReference type="Proteomes" id="UP000014254"/>
    </source>
</evidence>
<dbReference type="VEuPathDB" id="FungiDB:HMPREF1544_00032"/>
<dbReference type="EMBL" id="KE123896">
    <property type="protein sequence ID" value="EPB92958.1"/>
    <property type="molecule type" value="Genomic_DNA"/>
</dbReference>